<dbReference type="Proteomes" id="UP000179935">
    <property type="component" value="Unassembled WGS sequence"/>
</dbReference>
<dbReference type="RefSeq" id="WP_071368107.1">
    <property type="nucleotide sequence ID" value="NZ_MLYP01000058.1"/>
</dbReference>
<name>A0A1S2P486_9ACTN</name>
<sequence>MRVTAIPSGRRAKWAVLVFWIGLLAVASMFSGKFNSIVKDDVGTFLPKNAESTQVIPLAKKFTPDVSSAVVIYERADGAVTADDQAVAKADAGRFAQLANVTTPIVGPVVAKDGRAIELAVPIKAGDTGHTGSSKTEAAVKEMRSILASHPGLTTHVTGPAAYAADQADAFSGADKALLLLTIAIVVVILLLTYRSPVLWIAPLICVGVALVVAQAAIYFFAHYGGLTVKGDTSFILTVLVFGAGTDYALLLIARYREELRRHEDRHEAMAVALQRAGSAILASGVTLTLSLLCFLVAELNSTKSLGPALALGVVAALAAMVTLLPALLVILGRWVFWPVRPTFGSPEPAQRGPWTRIGHLVSRRPRATWIGSSVVLGVLALGLIGFTADNMQLKDSFTSKPEAVTGEQAMARHFPAGGGDPVQIIGSAGAAEPLRSAVAATPGITDVTVPVVKDGYVYLEGTLTAASNTKAAFATVDKLRDVVHAVPGAQAKVGGGNPIFLDYKRAAEHDRNLLVPLVLVVVGLIIGVLLRAVVAPLVLLATVVLSFAAALGVSALTFKHIFGFAGADPAIPLWIFVFLIALGVDYNIFLMTRVHEESKTHGTRRGALRGLKATGGVITSAGIVLAGTFAALATLPLVFAAEIGFAVAFGVILDTFLVRSVLVTALTYDLGRRMWWPSAMSRQEPESDLEEATPHELARR</sequence>
<feature type="transmembrane region" description="Helical" evidence="7">
    <location>
        <begin position="234"/>
        <end position="256"/>
    </location>
</feature>
<comment type="subcellular location">
    <subcellularLocation>
        <location evidence="1">Cell membrane</location>
        <topology evidence="1">Multi-pass membrane protein</topology>
    </subcellularLocation>
</comment>
<feature type="domain" description="SSD" evidence="8">
    <location>
        <begin position="199"/>
        <end position="331"/>
    </location>
</feature>
<evidence type="ECO:0000256" key="2">
    <source>
        <dbReference type="ARBA" id="ARBA00010157"/>
    </source>
</evidence>
<evidence type="ECO:0000256" key="3">
    <source>
        <dbReference type="ARBA" id="ARBA00022475"/>
    </source>
</evidence>
<evidence type="ECO:0000256" key="4">
    <source>
        <dbReference type="ARBA" id="ARBA00022692"/>
    </source>
</evidence>
<keyword evidence="5 7" id="KW-1133">Transmembrane helix</keyword>
<comment type="caution">
    <text evidence="9">The sequence shown here is derived from an EMBL/GenBank/DDBJ whole genome shotgun (WGS) entry which is preliminary data.</text>
</comment>
<organism evidence="9 10">
    <name type="scientific">Streptomyces colonosanans</name>
    <dbReference type="NCBI Taxonomy" id="1428652"/>
    <lineage>
        <taxon>Bacteria</taxon>
        <taxon>Bacillati</taxon>
        <taxon>Actinomycetota</taxon>
        <taxon>Actinomycetes</taxon>
        <taxon>Kitasatosporales</taxon>
        <taxon>Streptomycetaceae</taxon>
        <taxon>Streptomyces</taxon>
    </lineage>
</organism>
<keyword evidence="4 7" id="KW-0812">Transmembrane</keyword>
<dbReference type="PANTHER" id="PTHR33406">
    <property type="entry name" value="MEMBRANE PROTEIN MJ1562-RELATED"/>
    <property type="match status" value="1"/>
</dbReference>
<keyword evidence="6 7" id="KW-0472">Membrane</keyword>
<evidence type="ECO:0000256" key="5">
    <source>
        <dbReference type="ARBA" id="ARBA00022989"/>
    </source>
</evidence>
<evidence type="ECO:0000313" key="9">
    <source>
        <dbReference type="EMBL" id="OIJ88245.1"/>
    </source>
</evidence>
<feature type="transmembrane region" description="Helical" evidence="7">
    <location>
        <begin position="277"/>
        <end position="298"/>
    </location>
</feature>
<keyword evidence="3" id="KW-1003">Cell membrane</keyword>
<dbReference type="InterPro" id="IPR050545">
    <property type="entry name" value="Mycobact_MmpL"/>
</dbReference>
<evidence type="ECO:0000256" key="7">
    <source>
        <dbReference type="SAM" id="Phobius"/>
    </source>
</evidence>
<evidence type="ECO:0000313" key="10">
    <source>
        <dbReference type="Proteomes" id="UP000179935"/>
    </source>
</evidence>
<dbReference type="InterPro" id="IPR000731">
    <property type="entry name" value="SSD"/>
</dbReference>
<dbReference type="SUPFAM" id="SSF82866">
    <property type="entry name" value="Multidrug efflux transporter AcrB transmembrane domain"/>
    <property type="match status" value="2"/>
</dbReference>
<evidence type="ECO:0000256" key="1">
    <source>
        <dbReference type="ARBA" id="ARBA00004651"/>
    </source>
</evidence>
<protein>
    <recommendedName>
        <fullName evidence="8">SSD domain-containing protein</fullName>
    </recommendedName>
</protein>
<dbReference type="Gene3D" id="1.20.1640.10">
    <property type="entry name" value="Multidrug efflux transporter AcrB transmembrane domain"/>
    <property type="match status" value="2"/>
</dbReference>
<dbReference type="Pfam" id="PF03176">
    <property type="entry name" value="MMPL"/>
    <property type="match status" value="2"/>
</dbReference>
<dbReference type="GO" id="GO:0005886">
    <property type="term" value="C:plasma membrane"/>
    <property type="evidence" value="ECO:0007669"/>
    <property type="project" value="UniProtKB-SubCell"/>
</dbReference>
<feature type="transmembrane region" description="Helical" evidence="7">
    <location>
        <begin position="177"/>
        <end position="194"/>
    </location>
</feature>
<feature type="transmembrane region" description="Helical" evidence="7">
    <location>
        <begin position="571"/>
        <end position="593"/>
    </location>
</feature>
<reference evidence="9 10" key="1">
    <citation type="submission" date="2016-10" db="EMBL/GenBank/DDBJ databases">
        <title>Genome sequence of Streptomyces sp. MUSC 93.</title>
        <authorList>
            <person name="Lee L.-H."/>
            <person name="Ser H.-L."/>
            <person name="Law J.W.-F."/>
        </authorList>
    </citation>
    <scope>NUCLEOTIDE SEQUENCE [LARGE SCALE GENOMIC DNA]</scope>
    <source>
        <strain evidence="9 10">MUSC 93</strain>
    </source>
</reference>
<dbReference type="InterPro" id="IPR004869">
    <property type="entry name" value="MMPL_dom"/>
</dbReference>
<dbReference type="PROSITE" id="PS50156">
    <property type="entry name" value="SSD"/>
    <property type="match status" value="1"/>
</dbReference>
<dbReference type="AlphaFoldDB" id="A0A1S2P486"/>
<feature type="transmembrane region" description="Helical" evidence="7">
    <location>
        <begin position="538"/>
        <end position="559"/>
    </location>
</feature>
<gene>
    <name evidence="9" type="ORF">BIV24_21940</name>
</gene>
<feature type="transmembrane region" description="Helical" evidence="7">
    <location>
        <begin position="614"/>
        <end position="640"/>
    </location>
</feature>
<keyword evidence="10" id="KW-1185">Reference proteome</keyword>
<dbReference type="EMBL" id="MLYP01000058">
    <property type="protein sequence ID" value="OIJ88245.1"/>
    <property type="molecule type" value="Genomic_DNA"/>
</dbReference>
<feature type="transmembrane region" description="Helical" evidence="7">
    <location>
        <begin position="514"/>
        <end position="531"/>
    </location>
</feature>
<dbReference type="PANTHER" id="PTHR33406:SF6">
    <property type="entry name" value="MEMBRANE PROTEIN YDGH-RELATED"/>
    <property type="match status" value="1"/>
</dbReference>
<feature type="transmembrane region" description="Helical" evidence="7">
    <location>
        <begin position="368"/>
        <end position="389"/>
    </location>
</feature>
<accession>A0A1S2P486</accession>
<evidence type="ECO:0000259" key="8">
    <source>
        <dbReference type="PROSITE" id="PS50156"/>
    </source>
</evidence>
<evidence type="ECO:0000256" key="6">
    <source>
        <dbReference type="ARBA" id="ARBA00023136"/>
    </source>
</evidence>
<feature type="transmembrane region" description="Helical" evidence="7">
    <location>
        <begin position="310"/>
        <end position="332"/>
    </location>
</feature>
<feature type="transmembrane region" description="Helical" evidence="7">
    <location>
        <begin position="201"/>
        <end position="222"/>
    </location>
</feature>
<proteinExistence type="inferred from homology"/>
<feature type="transmembrane region" description="Helical" evidence="7">
    <location>
        <begin position="646"/>
        <end position="669"/>
    </location>
</feature>
<dbReference type="OrthoDB" id="2365435at2"/>
<comment type="similarity">
    <text evidence="2">Belongs to the resistance-nodulation-cell division (RND) (TC 2.A.6) family. MmpL subfamily.</text>
</comment>
<feature type="transmembrane region" description="Helical" evidence="7">
    <location>
        <begin position="12"/>
        <end position="30"/>
    </location>
</feature>